<accession>A0A4V6Y7C6</accession>
<sequence length="76" mass="8869">MNFPVMSVDDFYADDYYLARAEHYRHAKETAADQFTRYFLERMEHSYRVLAASETALAVSQNAEEETENPRDQPGT</sequence>
<protein>
    <submittedName>
        <fullName evidence="1">Uncharacterized protein</fullName>
    </submittedName>
</protein>
<dbReference type="AlphaFoldDB" id="A0A4V6Y7C6"/>
<dbReference type="EMBL" id="SZZP01000009">
    <property type="protein sequence ID" value="TKV80405.1"/>
    <property type="molecule type" value="Genomic_DNA"/>
</dbReference>
<proteinExistence type="predicted"/>
<evidence type="ECO:0000313" key="2">
    <source>
        <dbReference type="Proteomes" id="UP000305095"/>
    </source>
</evidence>
<dbReference type="Proteomes" id="UP000305095">
    <property type="component" value="Unassembled WGS sequence"/>
</dbReference>
<dbReference type="RefSeq" id="WP_137479186.1">
    <property type="nucleotide sequence ID" value="NZ_SZZP01000009.1"/>
</dbReference>
<gene>
    <name evidence="1" type="ORF">FDV58_16710</name>
</gene>
<name>A0A4V6Y7C6_BRAEL</name>
<organism evidence="1 2">
    <name type="scientific">Bradyrhizobium elkanii</name>
    <dbReference type="NCBI Taxonomy" id="29448"/>
    <lineage>
        <taxon>Bacteria</taxon>
        <taxon>Pseudomonadati</taxon>
        <taxon>Pseudomonadota</taxon>
        <taxon>Alphaproteobacteria</taxon>
        <taxon>Hyphomicrobiales</taxon>
        <taxon>Nitrobacteraceae</taxon>
        <taxon>Bradyrhizobium</taxon>
    </lineage>
</organism>
<reference evidence="1 2" key="1">
    <citation type="submission" date="2019-05" db="EMBL/GenBank/DDBJ databases">
        <title>Draft Genome of Bradyrhizobium elkanii strain SEMIA 938, Used in Commercial Inoculants for Lupinus spp. in Brazil.</title>
        <authorList>
            <person name="Hungria M."/>
            <person name="Delamuta J.R.M."/>
            <person name="Ribeiro R.A."/>
            <person name="Nogueira M.A."/>
        </authorList>
    </citation>
    <scope>NUCLEOTIDE SEQUENCE [LARGE SCALE GENOMIC DNA]</scope>
    <source>
        <strain evidence="1 2">Semia 938</strain>
    </source>
</reference>
<evidence type="ECO:0000313" key="1">
    <source>
        <dbReference type="EMBL" id="TKV80405.1"/>
    </source>
</evidence>
<comment type="caution">
    <text evidence="1">The sequence shown here is derived from an EMBL/GenBank/DDBJ whole genome shotgun (WGS) entry which is preliminary data.</text>
</comment>